<dbReference type="GO" id="GO:0004714">
    <property type="term" value="F:transmembrane receptor protein tyrosine kinase activity"/>
    <property type="evidence" value="ECO:0007669"/>
    <property type="project" value="UniProtKB-EC"/>
</dbReference>
<dbReference type="InterPro" id="IPR007110">
    <property type="entry name" value="Ig-like_dom"/>
</dbReference>
<dbReference type="GO" id="GO:0046872">
    <property type="term" value="F:metal ion binding"/>
    <property type="evidence" value="ECO:0007669"/>
    <property type="project" value="UniProtKB-KW"/>
</dbReference>
<dbReference type="Pfam" id="PF07679">
    <property type="entry name" value="I-set"/>
    <property type="match status" value="1"/>
</dbReference>
<dbReference type="Proteomes" id="UP001497382">
    <property type="component" value="Unassembled WGS sequence"/>
</dbReference>
<reference evidence="27 28" key="1">
    <citation type="submission" date="2024-04" db="EMBL/GenBank/DDBJ databases">
        <authorList>
            <person name="Rising A."/>
            <person name="Reimegard J."/>
            <person name="Sonavane S."/>
            <person name="Akerstrom W."/>
            <person name="Nylinder S."/>
            <person name="Hedman E."/>
            <person name="Kallberg Y."/>
        </authorList>
    </citation>
    <scope>NUCLEOTIDE SEQUENCE [LARGE SCALE GENOMIC DNA]</scope>
</reference>
<evidence type="ECO:0000256" key="20">
    <source>
        <dbReference type="PIRSR" id="PIRSR000615-3"/>
    </source>
</evidence>
<dbReference type="FunFam" id="2.60.40.10:FF:000020">
    <property type="entry name" value="Fibroblast growth factor receptor"/>
    <property type="match status" value="1"/>
</dbReference>
<feature type="binding site" evidence="19">
    <location>
        <position position="536"/>
    </location>
    <ligand>
        <name>ATP</name>
        <dbReference type="ChEBI" id="CHEBI:30616"/>
    </ligand>
</feature>
<dbReference type="PROSITE" id="PS50011">
    <property type="entry name" value="PROTEIN_KINASE_DOM"/>
    <property type="match status" value="1"/>
</dbReference>
<evidence type="ECO:0000256" key="7">
    <source>
        <dbReference type="ARBA" id="ARBA00022737"/>
    </source>
</evidence>
<dbReference type="SUPFAM" id="SSF48726">
    <property type="entry name" value="Immunoglobulin"/>
    <property type="match status" value="2"/>
</dbReference>
<feature type="transmembrane region" description="Helical" evidence="23">
    <location>
        <begin position="279"/>
        <end position="302"/>
    </location>
</feature>
<keyword evidence="15" id="KW-0675">Receptor</keyword>
<keyword evidence="9" id="KW-0418">Kinase</keyword>
<feature type="region of interest" description="Disordered" evidence="22">
    <location>
        <begin position="33"/>
        <end position="53"/>
    </location>
</feature>
<dbReference type="GO" id="GO:0007169">
    <property type="term" value="P:cell surface receptor protein tyrosine kinase signaling pathway"/>
    <property type="evidence" value="ECO:0007669"/>
    <property type="project" value="TreeGrafter"/>
</dbReference>
<keyword evidence="14" id="KW-1015">Disulfide bond</keyword>
<dbReference type="InterPro" id="IPR036179">
    <property type="entry name" value="Ig-like_dom_sf"/>
</dbReference>
<evidence type="ECO:0000256" key="21">
    <source>
        <dbReference type="PIRSR" id="PIRSR000615-4"/>
    </source>
</evidence>
<feature type="active site" description="Proton acceptor" evidence="18">
    <location>
        <position position="532"/>
    </location>
</feature>
<keyword evidence="5 23" id="KW-0812">Transmembrane</keyword>
<accession>A0AAV2A177</accession>
<dbReference type="GO" id="GO:0043235">
    <property type="term" value="C:receptor complex"/>
    <property type="evidence" value="ECO:0007669"/>
    <property type="project" value="TreeGrafter"/>
</dbReference>
<keyword evidence="12 23" id="KW-0472">Membrane</keyword>
<evidence type="ECO:0000256" key="3">
    <source>
        <dbReference type="ARBA" id="ARBA00022553"/>
    </source>
</evidence>
<comment type="subcellular location">
    <subcellularLocation>
        <location evidence="1">Membrane</location>
        <topology evidence="1">Single-pass membrane protein</topology>
    </subcellularLocation>
</comment>
<sequence length="696" mass="79218">MDRRQWIFPACGFLFLFFALCSAGKLKPYLEDEPASTQREGDDNLNSDKDTNNFAPHFTGQMNQLIARPAGAGAVLKCTASAIPPPSVEWFRNGFPLIKYSRKFNKEIIFRKFSLVMDQLDTGDSGNYTCVVSNTVGSVSFTFRLDVQERIPHRPIFQEAPANQTVVVGGRAKFECKFISDLQPRVIWLRHFAVNGSYSDQSELPYIEPVTSTDSNETDPYVLVIENVSFEDEGYYTCLAANEIGVSYRSGYLKVVDKIKEGAVAKERKSMFFLETEHAIPIVVVLFFLIFTPSVCFVIFLLRCKYSKKKITAENIVLTKKIILERPARMGDSNTLSMPIVKIDYKMVCRPPHWKDSVTECFPEYELPVDNRFEFPRQNLKLGCPLGQGAFAQVVKAEAFGLKGNIKQEKKQEASVTVAVKMLKDLHTDADMSMLVQELELMKVISEKKHKNVLNLLGCCTKGGPLYLLVEYCEKGNLRDFLRSHRNNAFNGYEEPIGTKTGCLTFRNLIRYAYQCANGMRYLADMKCIHRDLAARNVLLNDEDVIKIADFGLAREIDETEYYKKKCNNGKLPIKWMAPEAIESRVYSEKSDVWSYGVLLYEIFTFAATPYPSIAHERLLDYLKSGHRMLKPSECPMEVYNLMLWCWSLNPTDRPTFDEIVRCVDGMLLNSMETAYLELNLPILETPENSSSGEES</sequence>
<evidence type="ECO:0000256" key="16">
    <source>
        <dbReference type="ARBA" id="ARBA00023180"/>
    </source>
</evidence>
<evidence type="ECO:0000256" key="19">
    <source>
        <dbReference type="PIRSR" id="PIRSR000615-2"/>
    </source>
</evidence>
<evidence type="ECO:0000256" key="13">
    <source>
        <dbReference type="ARBA" id="ARBA00023137"/>
    </source>
</evidence>
<dbReference type="SUPFAM" id="SSF56112">
    <property type="entry name" value="Protein kinase-like (PK-like)"/>
    <property type="match status" value="1"/>
</dbReference>
<keyword evidence="13" id="KW-0829">Tyrosine-protein kinase</keyword>
<keyword evidence="17" id="KW-0393">Immunoglobulin domain</keyword>
<dbReference type="SMART" id="SM00219">
    <property type="entry name" value="TyrKc"/>
    <property type="match status" value="1"/>
</dbReference>
<dbReference type="AlphaFoldDB" id="A0AAV2A177"/>
<keyword evidence="8 19" id="KW-0547">Nucleotide-binding</keyword>
<feature type="domain" description="Protein kinase" evidence="25">
    <location>
        <begin position="380"/>
        <end position="668"/>
    </location>
</feature>
<dbReference type="PANTHER" id="PTHR24416:SF550">
    <property type="entry name" value="FIBROBLAST GROWTH FACTOR RECEPTOR HOMOLOG 1-RELATED"/>
    <property type="match status" value="1"/>
</dbReference>
<evidence type="ECO:0000256" key="9">
    <source>
        <dbReference type="ARBA" id="ARBA00022777"/>
    </source>
</evidence>
<evidence type="ECO:0000259" key="25">
    <source>
        <dbReference type="PROSITE" id="PS50011"/>
    </source>
</evidence>
<keyword evidence="7" id="KW-0677">Repeat</keyword>
<evidence type="ECO:0000313" key="28">
    <source>
        <dbReference type="Proteomes" id="UP001497382"/>
    </source>
</evidence>
<dbReference type="PANTHER" id="PTHR24416">
    <property type="entry name" value="TYROSINE-PROTEIN KINASE RECEPTOR"/>
    <property type="match status" value="1"/>
</dbReference>
<dbReference type="InterPro" id="IPR008266">
    <property type="entry name" value="Tyr_kinase_AS"/>
</dbReference>
<dbReference type="InterPro" id="IPR020635">
    <property type="entry name" value="Tyr_kinase_cat_dom"/>
</dbReference>
<dbReference type="EC" id="2.7.10.1" evidence="2"/>
<evidence type="ECO:0000256" key="10">
    <source>
        <dbReference type="ARBA" id="ARBA00022840"/>
    </source>
</evidence>
<evidence type="ECO:0000256" key="8">
    <source>
        <dbReference type="ARBA" id="ARBA00022741"/>
    </source>
</evidence>
<evidence type="ECO:0000256" key="15">
    <source>
        <dbReference type="ARBA" id="ARBA00023170"/>
    </source>
</evidence>
<feature type="binding site" evidence="20">
    <location>
        <position position="537"/>
    </location>
    <ligand>
        <name>Mg(2+)</name>
        <dbReference type="ChEBI" id="CHEBI:18420"/>
    </ligand>
</feature>
<dbReference type="PRINTS" id="PR00109">
    <property type="entry name" value="TYRKINASE"/>
</dbReference>
<dbReference type="InterPro" id="IPR001245">
    <property type="entry name" value="Ser-Thr/Tyr_kinase_cat_dom"/>
</dbReference>
<gene>
    <name evidence="27" type="ORF">LARSCL_LOCUS9369</name>
</gene>
<protein>
    <recommendedName>
        <fullName evidence="2">receptor protein-tyrosine kinase</fullName>
        <ecNumber evidence="2">2.7.10.1</ecNumber>
    </recommendedName>
</protein>
<evidence type="ECO:0000256" key="2">
    <source>
        <dbReference type="ARBA" id="ARBA00011902"/>
    </source>
</evidence>
<dbReference type="InterPro" id="IPR013098">
    <property type="entry name" value="Ig_I-set"/>
</dbReference>
<keyword evidence="16" id="KW-0325">Glycoprotein</keyword>
<keyword evidence="20" id="KW-0460">Magnesium</keyword>
<dbReference type="SMART" id="SM00408">
    <property type="entry name" value="IGc2"/>
    <property type="match status" value="2"/>
</dbReference>
<comment type="caution">
    <text evidence="27">The sequence shown here is derived from an EMBL/GenBank/DDBJ whole genome shotgun (WGS) entry which is preliminary data.</text>
</comment>
<keyword evidence="20" id="KW-0479">Metal-binding</keyword>
<evidence type="ECO:0000259" key="26">
    <source>
        <dbReference type="PROSITE" id="PS50835"/>
    </source>
</evidence>
<evidence type="ECO:0000256" key="12">
    <source>
        <dbReference type="ARBA" id="ARBA00023136"/>
    </source>
</evidence>
<feature type="domain" description="Ig-like" evidence="26">
    <location>
        <begin position="155"/>
        <end position="254"/>
    </location>
</feature>
<dbReference type="Gene3D" id="3.30.200.20">
    <property type="entry name" value="Phosphorylase Kinase, domain 1"/>
    <property type="match status" value="1"/>
</dbReference>
<evidence type="ECO:0000256" key="1">
    <source>
        <dbReference type="ARBA" id="ARBA00004167"/>
    </source>
</evidence>
<feature type="chain" id="PRO_5043404795" description="receptor protein-tyrosine kinase" evidence="24">
    <location>
        <begin position="24"/>
        <end position="696"/>
    </location>
</feature>
<evidence type="ECO:0000313" key="27">
    <source>
        <dbReference type="EMBL" id="CAL1277717.1"/>
    </source>
</evidence>
<evidence type="ECO:0000256" key="14">
    <source>
        <dbReference type="ARBA" id="ARBA00023157"/>
    </source>
</evidence>
<dbReference type="GO" id="GO:0005886">
    <property type="term" value="C:plasma membrane"/>
    <property type="evidence" value="ECO:0007669"/>
    <property type="project" value="TreeGrafter"/>
</dbReference>
<evidence type="ECO:0000256" key="5">
    <source>
        <dbReference type="ARBA" id="ARBA00022692"/>
    </source>
</evidence>
<feature type="signal peptide" evidence="24">
    <location>
        <begin position="1"/>
        <end position="23"/>
    </location>
</feature>
<dbReference type="SMART" id="SM00409">
    <property type="entry name" value="IG"/>
    <property type="match status" value="2"/>
</dbReference>
<evidence type="ECO:0000256" key="22">
    <source>
        <dbReference type="SAM" id="MobiDB-lite"/>
    </source>
</evidence>
<feature type="compositionally biased region" description="Basic and acidic residues" evidence="22">
    <location>
        <begin position="39"/>
        <end position="51"/>
    </location>
</feature>
<keyword evidence="3" id="KW-0597">Phosphoprotein</keyword>
<evidence type="ECO:0000256" key="17">
    <source>
        <dbReference type="ARBA" id="ARBA00023319"/>
    </source>
</evidence>
<dbReference type="InterPro" id="IPR003599">
    <property type="entry name" value="Ig_sub"/>
</dbReference>
<dbReference type="PROSITE" id="PS50835">
    <property type="entry name" value="IG_LIKE"/>
    <property type="match status" value="2"/>
</dbReference>
<organism evidence="27 28">
    <name type="scientific">Larinioides sclopetarius</name>
    <dbReference type="NCBI Taxonomy" id="280406"/>
    <lineage>
        <taxon>Eukaryota</taxon>
        <taxon>Metazoa</taxon>
        <taxon>Ecdysozoa</taxon>
        <taxon>Arthropoda</taxon>
        <taxon>Chelicerata</taxon>
        <taxon>Arachnida</taxon>
        <taxon>Araneae</taxon>
        <taxon>Araneomorphae</taxon>
        <taxon>Entelegynae</taxon>
        <taxon>Araneoidea</taxon>
        <taxon>Araneidae</taxon>
        <taxon>Larinioides</taxon>
    </lineage>
</organism>
<evidence type="ECO:0000256" key="18">
    <source>
        <dbReference type="PIRSR" id="PIRSR000615-1"/>
    </source>
</evidence>
<keyword evidence="4" id="KW-0808">Transferase</keyword>
<dbReference type="InterPro" id="IPR011009">
    <property type="entry name" value="Kinase-like_dom_sf"/>
</dbReference>
<keyword evidence="10 19" id="KW-0067">ATP-binding</keyword>
<dbReference type="PROSITE" id="PS00109">
    <property type="entry name" value="PROTEIN_KINASE_TYR"/>
    <property type="match status" value="1"/>
</dbReference>
<feature type="site" description="Important for interaction with phosphotyrosine-binding proteins" evidence="21">
    <location>
        <position position="676"/>
    </location>
</feature>
<evidence type="ECO:0000256" key="6">
    <source>
        <dbReference type="ARBA" id="ARBA00022729"/>
    </source>
</evidence>
<dbReference type="InterPro" id="IPR000719">
    <property type="entry name" value="Prot_kinase_dom"/>
</dbReference>
<dbReference type="Pfam" id="PF07714">
    <property type="entry name" value="PK_Tyr_Ser-Thr"/>
    <property type="match status" value="1"/>
</dbReference>
<keyword evidence="28" id="KW-1185">Reference proteome</keyword>
<evidence type="ECO:0000256" key="24">
    <source>
        <dbReference type="SAM" id="SignalP"/>
    </source>
</evidence>
<feature type="binding site" evidence="20">
    <location>
        <position position="550"/>
    </location>
    <ligand>
        <name>Mg(2+)</name>
        <dbReference type="ChEBI" id="CHEBI:18420"/>
    </ligand>
</feature>
<name>A0AAV2A177_9ARAC</name>
<dbReference type="PIRSF" id="PIRSF000615">
    <property type="entry name" value="TyrPK_CSF1-R"/>
    <property type="match status" value="1"/>
</dbReference>
<evidence type="ECO:0000256" key="4">
    <source>
        <dbReference type="ARBA" id="ARBA00022679"/>
    </source>
</evidence>
<evidence type="ECO:0000256" key="11">
    <source>
        <dbReference type="ARBA" id="ARBA00022989"/>
    </source>
</evidence>
<feature type="domain" description="Ig-like" evidence="26">
    <location>
        <begin position="56"/>
        <end position="142"/>
    </location>
</feature>
<dbReference type="InterPro" id="IPR003598">
    <property type="entry name" value="Ig_sub2"/>
</dbReference>
<dbReference type="Gene3D" id="2.60.40.10">
    <property type="entry name" value="Immunoglobulins"/>
    <property type="match status" value="2"/>
</dbReference>
<proteinExistence type="predicted"/>
<dbReference type="Gene3D" id="1.10.510.10">
    <property type="entry name" value="Transferase(Phosphotransferase) domain 1"/>
    <property type="match status" value="1"/>
</dbReference>
<keyword evidence="11 23" id="KW-1133">Transmembrane helix</keyword>
<dbReference type="InterPro" id="IPR013783">
    <property type="entry name" value="Ig-like_fold"/>
</dbReference>
<evidence type="ECO:0000256" key="23">
    <source>
        <dbReference type="SAM" id="Phobius"/>
    </source>
</evidence>
<dbReference type="InterPro" id="IPR050122">
    <property type="entry name" value="RTK"/>
</dbReference>
<dbReference type="EMBL" id="CAXIEN010000104">
    <property type="protein sequence ID" value="CAL1277717.1"/>
    <property type="molecule type" value="Genomic_DNA"/>
</dbReference>
<dbReference type="GO" id="GO:0005524">
    <property type="term" value="F:ATP binding"/>
    <property type="evidence" value="ECO:0007669"/>
    <property type="project" value="UniProtKB-KW"/>
</dbReference>
<dbReference type="FunFam" id="2.60.40.10:FF:000016">
    <property type="entry name" value="Fibroblast growth factor receptor"/>
    <property type="match status" value="1"/>
</dbReference>
<keyword evidence="6 24" id="KW-0732">Signal</keyword>
<dbReference type="Pfam" id="PF13927">
    <property type="entry name" value="Ig_3"/>
    <property type="match status" value="1"/>
</dbReference>
<dbReference type="FunFam" id="1.10.510.10:FF:000462">
    <property type="entry name" value="Receptor tyrosine kinase"/>
    <property type="match status" value="1"/>
</dbReference>
<feature type="binding site" evidence="19">
    <location>
        <position position="421"/>
    </location>
    <ligand>
        <name>ATP</name>
        <dbReference type="ChEBI" id="CHEBI:30616"/>
    </ligand>
</feature>